<comment type="caution">
    <text evidence="2">The sequence shown here is derived from an EMBL/GenBank/DDBJ whole genome shotgun (WGS) entry which is preliminary data.</text>
</comment>
<organism evidence="2 3">
    <name type="scientific">Ceratodon purpureus</name>
    <name type="common">Fire moss</name>
    <name type="synonym">Dicranum purpureum</name>
    <dbReference type="NCBI Taxonomy" id="3225"/>
    <lineage>
        <taxon>Eukaryota</taxon>
        <taxon>Viridiplantae</taxon>
        <taxon>Streptophyta</taxon>
        <taxon>Embryophyta</taxon>
        <taxon>Bryophyta</taxon>
        <taxon>Bryophytina</taxon>
        <taxon>Bryopsida</taxon>
        <taxon>Dicranidae</taxon>
        <taxon>Pseudoditrichales</taxon>
        <taxon>Ditrichaceae</taxon>
        <taxon>Ceratodon</taxon>
    </lineage>
</organism>
<gene>
    <name evidence="2" type="ORF">KC19_1G219700</name>
</gene>
<evidence type="ECO:0000256" key="1">
    <source>
        <dbReference type="SAM" id="SignalP"/>
    </source>
</evidence>
<dbReference type="EMBL" id="CM026421">
    <property type="protein sequence ID" value="KAG0592036.1"/>
    <property type="molecule type" value="Genomic_DNA"/>
</dbReference>
<feature type="chain" id="PRO_5035769319" evidence="1">
    <location>
        <begin position="26"/>
        <end position="165"/>
    </location>
</feature>
<evidence type="ECO:0000313" key="3">
    <source>
        <dbReference type="Proteomes" id="UP000822688"/>
    </source>
</evidence>
<accession>A0A8T0J9V8</accession>
<keyword evidence="3" id="KW-1185">Reference proteome</keyword>
<evidence type="ECO:0000313" key="2">
    <source>
        <dbReference type="EMBL" id="KAG0592036.1"/>
    </source>
</evidence>
<keyword evidence="1" id="KW-0732">Signal</keyword>
<reference evidence="2" key="1">
    <citation type="submission" date="2020-06" db="EMBL/GenBank/DDBJ databases">
        <title>WGS assembly of Ceratodon purpureus strain R40.</title>
        <authorList>
            <person name="Carey S.B."/>
            <person name="Jenkins J."/>
            <person name="Shu S."/>
            <person name="Lovell J.T."/>
            <person name="Sreedasyam A."/>
            <person name="Maumus F."/>
            <person name="Tiley G.P."/>
            <person name="Fernandez-Pozo N."/>
            <person name="Barry K."/>
            <person name="Chen C."/>
            <person name="Wang M."/>
            <person name="Lipzen A."/>
            <person name="Daum C."/>
            <person name="Saski C.A."/>
            <person name="Payton A.C."/>
            <person name="Mcbreen J.C."/>
            <person name="Conrad R.E."/>
            <person name="Kollar L.M."/>
            <person name="Olsson S."/>
            <person name="Huttunen S."/>
            <person name="Landis J.B."/>
            <person name="Wickett N.J."/>
            <person name="Johnson M.G."/>
            <person name="Rensing S.A."/>
            <person name="Grimwood J."/>
            <person name="Schmutz J."/>
            <person name="Mcdaniel S.F."/>
        </authorList>
    </citation>
    <scope>NUCLEOTIDE SEQUENCE</scope>
    <source>
        <strain evidence="2">R40</strain>
    </source>
</reference>
<protein>
    <submittedName>
        <fullName evidence="2">Uncharacterized protein</fullName>
    </submittedName>
</protein>
<proteinExistence type="predicted"/>
<sequence>MARAGALIFLLGLVVATFCVSEVAAGRQLIDLGLVDLDVDLDINLKLSVNNEGTRAVVVKLLDDVKDKVEDVKAKVLEVKNGAVAALGPVEVELSVAKLLDLEVEVLGDDGQLVKAVVKVDLSKVEALLSGVVEVVLRVVEDVAAKVVKIVHGDVVLVTIDVSVI</sequence>
<feature type="signal peptide" evidence="1">
    <location>
        <begin position="1"/>
        <end position="25"/>
    </location>
</feature>
<dbReference type="AlphaFoldDB" id="A0A8T0J9V8"/>
<name>A0A8T0J9V8_CERPU</name>
<dbReference type="Proteomes" id="UP000822688">
    <property type="component" value="Chromosome 1"/>
</dbReference>